<organism evidence="1 2">
    <name type="scientific">Dissostichus eleginoides</name>
    <name type="common">Patagonian toothfish</name>
    <name type="synonym">Dissostichus amissus</name>
    <dbReference type="NCBI Taxonomy" id="100907"/>
    <lineage>
        <taxon>Eukaryota</taxon>
        <taxon>Metazoa</taxon>
        <taxon>Chordata</taxon>
        <taxon>Craniata</taxon>
        <taxon>Vertebrata</taxon>
        <taxon>Euteleostomi</taxon>
        <taxon>Actinopterygii</taxon>
        <taxon>Neopterygii</taxon>
        <taxon>Teleostei</taxon>
        <taxon>Neoteleostei</taxon>
        <taxon>Acanthomorphata</taxon>
        <taxon>Eupercaria</taxon>
        <taxon>Perciformes</taxon>
        <taxon>Notothenioidei</taxon>
        <taxon>Nototheniidae</taxon>
        <taxon>Dissostichus</taxon>
    </lineage>
</organism>
<accession>A0AAD9B7G4</accession>
<name>A0AAD9B7G4_DISEL</name>
<dbReference type="AlphaFoldDB" id="A0AAD9B7G4"/>
<comment type="caution">
    <text evidence="1">The sequence shown here is derived from an EMBL/GenBank/DDBJ whole genome shotgun (WGS) entry which is preliminary data.</text>
</comment>
<reference evidence="1" key="1">
    <citation type="submission" date="2023-04" db="EMBL/GenBank/DDBJ databases">
        <title>Chromosome-level genome of Chaenocephalus aceratus.</title>
        <authorList>
            <person name="Park H."/>
        </authorList>
    </citation>
    <scope>NUCLEOTIDE SEQUENCE</scope>
    <source>
        <strain evidence="1">DE</strain>
        <tissue evidence="1">Muscle</tissue>
    </source>
</reference>
<dbReference type="Proteomes" id="UP001228049">
    <property type="component" value="Unassembled WGS sequence"/>
</dbReference>
<sequence>MSITVNLTIESDTLSASVGNILSSTIHLLPGCDGCLVLSINITAKHMDTVLKLLKINSTVTAEEVNLHSVYLLGRKTDRK</sequence>
<protein>
    <submittedName>
        <fullName evidence="1">Sensor protein CreC</fullName>
    </submittedName>
</protein>
<gene>
    <name evidence="1" type="ORF">KUDE01_026850</name>
</gene>
<dbReference type="EMBL" id="JASDAP010000026">
    <property type="protein sequence ID" value="KAK1878725.1"/>
    <property type="molecule type" value="Genomic_DNA"/>
</dbReference>
<evidence type="ECO:0000313" key="1">
    <source>
        <dbReference type="EMBL" id="KAK1878725.1"/>
    </source>
</evidence>
<keyword evidence="2" id="KW-1185">Reference proteome</keyword>
<proteinExistence type="predicted"/>
<evidence type="ECO:0000313" key="2">
    <source>
        <dbReference type="Proteomes" id="UP001228049"/>
    </source>
</evidence>